<name>A0A9Q1EEK8_SYNKA</name>
<protein>
    <submittedName>
        <fullName evidence="2">Uncharacterized protein</fullName>
    </submittedName>
</protein>
<keyword evidence="3" id="KW-1185">Reference proteome</keyword>
<dbReference type="Proteomes" id="UP001152622">
    <property type="component" value="Chromosome 19"/>
</dbReference>
<evidence type="ECO:0000256" key="1">
    <source>
        <dbReference type="SAM" id="MobiDB-lite"/>
    </source>
</evidence>
<feature type="region of interest" description="Disordered" evidence="1">
    <location>
        <begin position="161"/>
        <end position="266"/>
    </location>
</feature>
<comment type="caution">
    <text evidence="2">The sequence shown here is derived from an EMBL/GenBank/DDBJ whole genome shotgun (WGS) entry which is preliminary data.</text>
</comment>
<gene>
    <name evidence="2" type="ORF">SKAU_G00385670</name>
</gene>
<dbReference type="EMBL" id="JAINUF010000019">
    <property type="protein sequence ID" value="KAJ8337347.1"/>
    <property type="molecule type" value="Genomic_DNA"/>
</dbReference>
<feature type="region of interest" description="Disordered" evidence="1">
    <location>
        <begin position="81"/>
        <end position="100"/>
    </location>
</feature>
<dbReference type="AlphaFoldDB" id="A0A9Q1EEK8"/>
<organism evidence="2 3">
    <name type="scientific">Synaphobranchus kaupii</name>
    <name type="common">Kaup's arrowtooth eel</name>
    <dbReference type="NCBI Taxonomy" id="118154"/>
    <lineage>
        <taxon>Eukaryota</taxon>
        <taxon>Metazoa</taxon>
        <taxon>Chordata</taxon>
        <taxon>Craniata</taxon>
        <taxon>Vertebrata</taxon>
        <taxon>Euteleostomi</taxon>
        <taxon>Actinopterygii</taxon>
        <taxon>Neopterygii</taxon>
        <taxon>Teleostei</taxon>
        <taxon>Anguilliformes</taxon>
        <taxon>Synaphobranchidae</taxon>
        <taxon>Synaphobranchus</taxon>
    </lineage>
</organism>
<evidence type="ECO:0000313" key="2">
    <source>
        <dbReference type="EMBL" id="KAJ8337347.1"/>
    </source>
</evidence>
<proteinExistence type="predicted"/>
<evidence type="ECO:0000313" key="3">
    <source>
        <dbReference type="Proteomes" id="UP001152622"/>
    </source>
</evidence>
<reference evidence="2" key="1">
    <citation type="journal article" date="2023" name="Science">
        <title>Genome structures resolve the early diversification of teleost fishes.</title>
        <authorList>
            <person name="Parey E."/>
            <person name="Louis A."/>
            <person name="Montfort J."/>
            <person name="Bouchez O."/>
            <person name="Roques C."/>
            <person name="Iampietro C."/>
            <person name="Lluch J."/>
            <person name="Castinel A."/>
            <person name="Donnadieu C."/>
            <person name="Desvignes T."/>
            <person name="Floi Bucao C."/>
            <person name="Jouanno E."/>
            <person name="Wen M."/>
            <person name="Mejri S."/>
            <person name="Dirks R."/>
            <person name="Jansen H."/>
            <person name="Henkel C."/>
            <person name="Chen W.J."/>
            <person name="Zahm M."/>
            <person name="Cabau C."/>
            <person name="Klopp C."/>
            <person name="Thompson A.W."/>
            <person name="Robinson-Rechavi M."/>
            <person name="Braasch I."/>
            <person name="Lecointre G."/>
            <person name="Bobe J."/>
            <person name="Postlethwait J.H."/>
            <person name="Berthelot C."/>
            <person name="Roest Crollius H."/>
            <person name="Guiguen Y."/>
        </authorList>
    </citation>
    <scope>NUCLEOTIDE SEQUENCE</scope>
    <source>
        <strain evidence="2">WJC10195</strain>
    </source>
</reference>
<accession>A0A9Q1EEK8</accession>
<feature type="compositionally biased region" description="Low complexity" evidence="1">
    <location>
        <begin position="209"/>
        <end position="227"/>
    </location>
</feature>
<feature type="compositionally biased region" description="Basic and acidic residues" evidence="1">
    <location>
        <begin position="187"/>
        <end position="201"/>
    </location>
</feature>
<sequence>MMGTVFVQMNVTVSSAGLSGALPTAPTTRGGAGWVPYGAVPHPSITKPSPLHSLVLSSLPFSPSTLPKRVRIMAFNRKHKRFPTRTPPPAAPLHQGPSLEVAGSCGGDTAAIASFSEKDAEGHPSEGGGWGGGAALQRLEREVSGIVSFASVAPGLSQLKENKRKRKVQCCTSAPGNRPGASPWQVHSEHVPEQKSEELNQRVRHARGRAMAAAAGALSRSPRLSSSPEERRGGAAPTPTPTGKRVALPRPGWETNRSPPPHPPSVYVFTLFSSSEAIGY</sequence>